<evidence type="ECO:0000313" key="2">
    <source>
        <dbReference type="Proteomes" id="UP000541558"/>
    </source>
</evidence>
<comment type="caution">
    <text evidence="1">The sequence shown here is derived from an EMBL/GenBank/DDBJ whole genome shotgun (WGS) entry which is preliminary data.</text>
</comment>
<dbReference type="OrthoDB" id="2913000at2759"/>
<accession>A0A8H5BZ25</accession>
<dbReference type="EMBL" id="JAACJK010000111">
    <property type="protein sequence ID" value="KAF5332195.1"/>
    <property type="molecule type" value="Genomic_DNA"/>
</dbReference>
<gene>
    <name evidence="1" type="ORF">D9611_008039</name>
</gene>
<organism evidence="1 2">
    <name type="scientific">Ephemerocybe angulata</name>
    <dbReference type="NCBI Taxonomy" id="980116"/>
    <lineage>
        <taxon>Eukaryota</taxon>
        <taxon>Fungi</taxon>
        <taxon>Dikarya</taxon>
        <taxon>Basidiomycota</taxon>
        <taxon>Agaricomycotina</taxon>
        <taxon>Agaricomycetes</taxon>
        <taxon>Agaricomycetidae</taxon>
        <taxon>Agaricales</taxon>
        <taxon>Agaricineae</taxon>
        <taxon>Psathyrellaceae</taxon>
        <taxon>Ephemerocybe</taxon>
    </lineage>
</organism>
<sequence length="341" mass="39474">MDSACTTSPFCDLPEDLVRLIIEDVVTDPGYSTRYRWSFALISRAVQGWVESILYRQIVLRAPLALYRLHRTIKSHPSKPAHFFPSNVKIFFIGDPMILNMAIAFEILSVCRGVTELSWCTQMGGYDQSSPTLVGRHALWNSLELRRLSIAESLFVDTHKHFSFASGWGSEKTHNLLFRNITHLDLHQWRIRGWSWETLSLLETLTHLCLSSATGEEYKCYLRRSLATIVPHFPSSLVVCVASIVYEPFNNTHRDVVLYLRQLDIRIVVAIAEHYYRRELEKGPEGLWVERETVWRWGGGEAARKDNEQRFWNRGEGIVRRRKAELEEAERRLDGVPKLTS</sequence>
<protein>
    <submittedName>
        <fullName evidence="1">Uncharacterized protein</fullName>
    </submittedName>
</protein>
<reference evidence="1 2" key="1">
    <citation type="journal article" date="2020" name="ISME J.">
        <title>Uncovering the hidden diversity of litter-decomposition mechanisms in mushroom-forming fungi.</title>
        <authorList>
            <person name="Floudas D."/>
            <person name="Bentzer J."/>
            <person name="Ahren D."/>
            <person name="Johansson T."/>
            <person name="Persson P."/>
            <person name="Tunlid A."/>
        </authorList>
    </citation>
    <scope>NUCLEOTIDE SEQUENCE [LARGE SCALE GENOMIC DNA]</scope>
    <source>
        <strain evidence="1 2">CBS 175.51</strain>
    </source>
</reference>
<proteinExistence type="predicted"/>
<keyword evidence="2" id="KW-1185">Reference proteome</keyword>
<dbReference type="Proteomes" id="UP000541558">
    <property type="component" value="Unassembled WGS sequence"/>
</dbReference>
<name>A0A8H5BZ25_9AGAR</name>
<dbReference type="AlphaFoldDB" id="A0A8H5BZ25"/>
<evidence type="ECO:0000313" key="1">
    <source>
        <dbReference type="EMBL" id="KAF5332195.1"/>
    </source>
</evidence>